<proteinExistence type="predicted"/>
<sequence length="248" mass="28682">MPRKTRRLKTRCLKTRRLKTRRLKTRRLKGGANQTSSSKVTIDYYEGVKLKIRIDGNKVTDSDNLQIPVGYTLLAINGIPFNPSENLIQVLNRSFKKSLFNIFNKKSVKLIFMKKEIEQIKTSNHTPTIKTNIVFAENSLYSYVDLKPNNKYIIQITNITGENRGFVLGAFYDVTYLRDRKKFEIDDHNGETKTIRFLNKGCAKVTLSCLKEITSGVYTDEDTKNNSIEYMIFDLPYETNLTTLQNLN</sequence>
<evidence type="ECO:0000313" key="1">
    <source>
        <dbReference type="EMBL" id="QHT31974.1"/>
    </source>
</evidence>
<dbReference type="EMBL" id="MN738929">
    <property type="protein sequence ID" value="QHT31974.1"/>
    <property type="molecule type" value="Genomic_DNA"/>
</dbReference>
<reference evidence="1" key="1">
    <citation type="journal article" date="2020" name="Nature">
        <title>Giant virus diversity and host interactions through global metagenomics.</title>
        <authorList>
            <person name="Schulz F."/>
            <person name="Roux S."/>
            <person name="Paez-Espino D."/>
            <person name="Jungbluth S."/>
            <person name="Walsh D.A."/>
            <person name="Denef V.J."/>
            <person name="McMahon K.D."/>
            <person name="Konstantinidis K.T."/>
            <person name="Eloe-Fadrosh E.A."/>
            <person name="Kyrpides N.C."/>
            <person name="Woyke T."/>
        </authorList>
    </citation>
    <scope>NUCLEOTIDE SEQUENCE</scope>
    <source>
        <strain evidence="1">GVMAG-M-3300009159-65</strain>
    </source>
</reference>
<name>A0A6C0ES05_9ZZZZ</name>
<organism evidence="1">
    <name type="scientific">viral metagenome</name>
    <dbReference type="NCBI Taxonomy" id="1070528"/>
    <lineage>
        <taxon>unclassified sequences</taxon>
        <taxon>metagenomes</taxon>
        <taxon>organismal metagenomes</taxon>
    </lineage>
</organism>
<accession>A0A6C0ES05</accession>
<protein>
    <submittedName>
        <fullName evidence="1">Uncharacterized protein</fullName>
    </submittedName>
</protein>
<dbReference type="AlphaFoldDB" id="A0A6C0ES05"/>